<dbReference type="AlphaFoldDB" id="A0AAD7MHM9"/>
<name>A0AAD7MHM9_9AGAR</name>
<accession>A0AAD7MHM9</accession>
<dbReference type="Proteomes" id="UP001215598">
    <property type="component" value="Unassembled WGS sequence"/>
</dbReference>
<gene>
    <name evidence="1" type="ORF">B0H16DRAFT_1338141</name>
</gene>
<protein>
    <submittedName>
        <fullName evidence="1">Uncharacterized protein</fullName>
    </submittedName>
</protein>
<organism evidence="1 2">
    <name type="scientific">Mycena metata</name>
    <dbReference type="NCBI Taxonomy" id="1033252"/>
    <lineage>
        <taxon>Eukaryota</taxon>
        <taxon>Fungi</taxon>
        <taxon>Dikarya</taxon>
        <taxon>Basidiomycota</taxon>
        <taxon>Agaricomycotina</taxon>
        <taxon>Agaricomycetes</taxon>
        <taxon>Agaricomycetidae</taxon>
        <taxon>Agaricales</taxon>
        <taxon>Marasmiineae</taxon>
        <taxon>Mycenaceae</taxon>
        <taxon>Mycena</taxon>
    </lineage>
</organism>
<proteinExistence type="predicted"/>
<comment type="caution">
    <text evidence="1">The sequence shown here is derived from an EMBL/GenBank/DDBJ whole genome shotgun (WGS) entry which is preliminary data.</text>
</comment>
<keyword evidence="2" id="KW-1185">Reference proteome</keyword>
<reference evidence="1" key="1">
    <citation type="submission" date="2023-03" db="EMBL/GenBank/DDBJ databases">
        <title>Massive genome expansion in bonnet fungi (Mycena s.s.) driven by repeated elements and novel gene families across ecological guilds.</title>
        <authorList>
            <consortium name="Lawrence Berkeley National Laboratory"/>
            <person name="Harder C.B."/>
            <person name="Miyauchi S."/>
            <person name="Viragh M."/>
            <person name="Kuo A."/>
            <person name="Thoen E."/>
            <person name="Andreopoulos B."/>
            <person name="Lu D."/>
            <person name="Skrede I."/>
            <person name="Drula E."/>
            <person name="Henrissat B."/>
            <person name="Morin E."/>
            <person name="Kohler A."/>
            <person name="Barry K."/>
            <person name="LaButti K."/>
            <person name="Morin E."/>
            <person name="Salamov A."/>
            <person name="Lipzen A."/>
            <person name="Mereny Z."/>
            <person name="Hegedus B."/>
            <person name="Baldrian P."/>
            <person name="Stursova M."/>
            <person name="Weitz H."/>
            <person name="Taylor A."/>
            <person name="Grigoriev I.V."/>
            <person name="Nagy L.G."/>
            <person name="Martin F."/>
            <person name="Kauserud H."/>
        </authorList>
    </citation>
    <scope>NUCLEOTIDE SEQUENCE</scope>
    <source>
        <strain evidence="1">CBHHK182m</strain>
    </source>
</reference>
<sequence length="75" mass="8711">MFDAPLRYKIKETRRHGEAASCKSVALAKERERMEEILAEYDPQDQFNADEIGFNWRAAPDRELAPRAMNGKKKN</sequence>
<evidence type="ECO:0000313" key="2">
    <source>
        <dbReference type="Proteomes" id="UP001215598"/>
    </source>
</evidence>
<evidence type="ECO:0000313" key="1">
    <source>
        <dbReference type="EMBL" id="KAJ7717334.1"/>
    </source>
</evidence>
<dbReference type="EMBL" id="JARKIB010000278">
    <property type="protein sequence ID" value="KAJ7717334.1"/>
    <property type="molecule type" value="Genomic_DNA"/>
</dbReference>